<dbReference type="SUPFAM" id="SSF161098">
    <property type="entry name" value="MetI-like"/>
    <property type="match status" value="1"/>
</dbReference>
<evidence type="ECO:0000256" key="6">
    <source>
        <dbReference type="ARBA" id="ARBA00023136"/>
    </source>
</evidence>
<keyword evidence="5 7" id="KW-1133">Transmembrane helix</keyword>
<feature type="transmembrane region" description="Helical" evidence="7">
    <location>
        <begin position="133"/>
        <end position="153"/>
    </location>
</feature>
<dbReference type="CDD" id="cd06261">
    <property type="entry name" value="TM_PBP2"/>
    <property type="match status" value="1"/>
</dbReference>
<dbReference type="InterPro" id="IPR035906">
    <property type="entry name" value="MetI-like_sf"/>
</dbReference>
<keyword evidence="6 7" id="KW-0472">Membrane</keyword>
<feature type="transmembrane region" description="Helical" evidence="7">
    <location>
        <begin position="101"/>
        <end position="121"/>
    </location>
</feature>
<dbReference type="AlphaFoldDB" id="A0A2T1D3W7"/>
<evidence type="ECO:0000313" key="10">
    <source>
        <dbReference type="Proteomes" id="UP000238634"/>
    </source>
</evidence>
<dbReference type="GO" id="GO:0005886">
    <property type="term" value="C:plasma membrane"/>
    <property type="evidence" value="ECO:0007669"/>
    <property type="project" value="UniProtKB-SubCell"/>
</dbReference>
<evidence type="ECO:0000313" key="9">
    <source>
        <dbReference type="EMBL" id="PSB15151.1"/>
    </source>
</evidence>
<gene>
    <name evidence="9" type="ORF">C7B65_25085</name>
</gene>
<name>A0A2T1D3W7_9CYAN</name>
<sequence>MGWLNPPTSINLFSNLSKVKRSGDQDKPRTLPNHPSLIKRTLSPNILAPAVVGVFAIAAWEIFVRVTNMPPYLLPGPILVFQTLISSWGELFPSLLVTLKVTLIAFIIAAISGLLISVLFAQSKWIERSFFPYAVILQTTPIVAIAPLIIMWLKNDTFLALIVCAWIVAFFPIVSNTTLGLNSVDHNLINLFHLYRASRWQTLIYLRLPSAMPYFLGGLKISGGLALIGAVVAEFVAGTGGSQSGLAYQILIASYNLQIPRMFAALFMITLTGVLVFVCLTWLSDFLLREWHESAIKREN</sequence>
<dbReference type="OrthoDB" id="9804353at2"/>
<dbReference type="Pfam" id="PF00528">
    <property type="entry name" value="BPD_transp_1"/>
    <property type="match status" value="1"/>
</dbReference>
<dbReference type="Gene3D" id="1.10.3720.10">
    <property type="entry name" value="MetI-like"/>
    <property type="match status" value="1"/>
</dbReference>
<evidence type="ECO:0000259" key="8">
    <source>
        <dbReference type="PROSITE" id="PS50928"/>
    </source>
</evidence>
<evidence type="ECO:0000256" key="4">
    <source>
        <dbReference type="ARBA" id="ARBA00022692"/>
    </source>
</evidence>
<accession>A0A2T1D3W7</accession>
<reference evidence="9 10" key="2">
    <citation type="submission" date="2018-03" db="EMBL/GenBank/DDBJ databases">
        <title>The ancient ancestry and fast evolution of plastids.</title>
        <authorList>
            <person name="Moore K.R."/>
            <person name="Magnabosco C."/>
            <person name="Momper L."/>
            <person name="Gold D.A."/>
            <person name="Bosak T."/>
            <person name="Fournier G.P."/>
        </authorList>
    </citation>
    <scope>NUCLEOTIDE SEQUENCE [LARGE SCALE GENOMIC DNA]</scope>
    <source>
        <strain evidence="9 10">ULC007</strain>
    </source>
</reference>
<feature type="domain" description="ABC transmembrane type-1" evidence="8">
    <location>
        <begin position="95"/>
        <end position="284"/>
    </location>
</feature>
<feature type="transmembrane region" description="Helical" evidence="7">
    <location>
        <begin position="263"/>
        <end position="283"/>
    </location>
</feature>
<dbReference type="Proteomes" id="UP000238634">
    <property type="component" value="Unassembled WGS sequence"/>
</dbReference>
<dbReference type="PANTHER" id="PTHR30151">
    <property type="entry name" value="ALKANE SULFONATE ABC TRANSPORTER-RELATED, MEMBRANE SUBUNIT"/>
    <property type="match status" value="1"/>
</dbReference>
<dbReference type="PANTHER" id="PTHR30151:SF41">
    <property type="entry name" value="ABC TRANSPORTER PERMEASE PROTEIN"/>
    <property type="match status" value="1"/>
</dbReference>
<feature type="transmembrane region" description="Helical" evidence="7">
    <location>
        <begin position="225"/>
        <end position="251"/>
    </location>
</feature>
<dbReference type="STRING" id="1920490.GCA_001895925_03261"/>
<evidence type="ECO:0000256" key="1">
    <source>
        <dbReference type="ARBA" id="ARBA00004651"/>
    </source>
</evidence>
<dbReference type="GO" id="GO:0055085">
    <property type="term" value="P:transmembrane transport"/>
    <property type="evidence" value="ECO:0007669"/>
    <property type="project" value="InterPro"/>
</dbReference>
<feature type="transmembrane region" description="Helical" evidence="7">
    <location>
        <begin position="46"/>
        <end position="64"/>
    </location>
</feature>
<keyword evidence="4 7" id="KW-0812">Transmembrane</keyword>
<evidence type="ECO:0000256" key="2">
    <source>
        <dbReference type="ARBA" id="ARBA00022448"/>
    </source>
</evidence>
<comment type="similarity">
    <text evidence="7">Belongs to the binding-protein-dependent transport system permease family.</text>
</comment>
<proteinExistence type="inferred from homology"/>
<feature type="transmembrane region" description="Helical" evidence="7">
    <location>
        <begin position="159"/>
        <end position="181"/>
    </location>
</feature>
<comment type="subcellular location">
    <subcellularLocation>
        <location evidence="1 7">Cell membrane</location>
        <topology evidence="1 7">Multi-pass membrane protein</topology>
    </subcellularLocation>
</comment>
<organism evidence="9 10">
    <name type="scientific">Phormidesmis priestleyi ULC007</name>
    <dbReference type="NCBI Taxonomy" id="1920490"/>
    <lineage>
        <taxon>Bacteria</taxon>
        <taxon>Bacillati</taxon>
        <taxon>Cyanobacteriota</taxon>
        <taxon>Cyanophyceae</taxon>
        <taxon>Leptolyngbyales</taxon>
        <taxon>Leptolyngbyaceae</taxon>
        <taxon>Phormidesmis</taxon>
    </lineage>
</organism>
<keyword evidence="2 7" id="KW-0813">Transport</keyword>
<evidence type="ECO:0000256" key="5">
    <source>
        <dbReference type="ARBA" id="ARBA00022989"/>
    </source>
</evidence>
<protein>
    <submittedName>
        <fullName evidence="9">ABC transporter permease</fullName>
    </submittedName>
</protein>
<comment type="caution">
    <text evidence="9">The sequence shown here is derived from an EMBL/GenBank/DDBJ whole genome shotgun (WGS) entry which is preliminary data.</text>
</comment>
<keyword evidence="3" id="KW-1003">Cell membrane</keyword>
<dbReference type="InterPro" id="IPR000515">
    <property type="entry name" value="MetI-like"/>
</dbReference>
<evidence type="ECO:0000256" key="7">
    <source>
        <dbReference type="RuleBase" id="RU363032"/>
    </source>
</evidence>
<reference evidence="9 10" key="1">
    <citation type="submission" date="2018-02" db="EMBL/GenBank/DDBJ databases">
        <authorList>
            <person name="Cohen D.B."/>
            <person name="Kent A.D."/>
        </authorList>
    </citation>
    <scope>NUCLEOTIDE SEQUENCE [LARGE SCALE GENOMIC DNA]</scope>
    <source>
        <strain evidence="9 10">ULC007</strain>
    </source>
</reference>
<dbReference type="EMBL" id="PVWG01000068">
    <property type="protein sequence ID" value="PSB15151.1"/>
    <property type="molecule type" value="Genomic_DNA"/>
</dbReference>
<keyword evidence="10" id="KW-1185">Reference proteome</keyword>
<evidence type="ECO:0000256" key="3">
    <source>
        <dbReference type="ARBA" id="ARBA00022475"/>
    </source>
</evidence>
<dbReference type="PROSITE" id="PS50928">
    <property type="entry name" value="ABC_TM1"/>
    <property type="match status" value="1"/>
</dbReference>